<gene>
    <name evidence="2" type="ORF">UFOPK2754_02643</name>
    <name evidence="3" type="ORF">UFOPK3139_00871</name>
    <name evidence="4" type="ORF">UFOPK3967_01638</name>
</gene>
<dbReference type="GO" id="GO:0005829">
    <property type="term" value="C:cytosol"/>
    <property type="evidence" value="ECO:0007669"/>
    <property type="project" value="TreeGrafter"/>
</dbReference>
<dbReference type="AlphaFoldDB" id="A0A6J6V1I5"/>
<dbReference type="Gene3D" id="3.20.20.140">
    <property type="entry name" value="Metal-dependent hydrolases"/>
    <property type="match status" value="2"/>
</dbReference>
<organism evidence="2">
    <name type="scientific">freshwater metagenome</name>
    <dbReference type="NCBI Taxonomy" id="449393"/>
    <lineage>
        <taxon>unclassified sequences</taxon>
        <taxon>metagenomes</taxon>
        <taxon>ecological metagenomes</taxon>
    </lineage>
</organism>
<dbReference type="PANTHER" id="PTHR11647:SF1">
    <property type="entry name" value="COLLAPSIN RESPONSE MEDIATOR PROTEIN"/>
    <property type="match status" value="1"/>
</dbReference>
<dbReference type="EMBL" id="CAFBOS010000098">
    <property type="protein sequence ID" value="CAB5001159.1"/>
    <property type="molecule type" value="Genomic_DNA"/>
</dbReference>
<dbReference type="InterPro" id="IPR011059">
    <property type="entry name" value="Metal-dep_hydrolase_composite"/>
</dbReference>
<dbReference type="SUPFAM" id="SSF51338">
    <property type="entry name" value="Composite domain of metallo-dependent hydrolases"/>
    <property type="match status" value="1"/>
</dbReference>
<dbReference type="InterPro" id="IPR013108">
    <property type="entry name" value="Amidohydro_3"/>
</dbReference>
<evidence type="ECO:0000313" key="3">
    <source>
        <dbReference type="EMBL" id="CAB4823738.1"/>
    </source>
</evidence>
<evidence type="ECO:0000313" key="4">
    <source>
        <dbReference type="EMBL" id="CAB5001159.1"/>
    </source>
</evidence>
<evidence type="ECO:0000313" key="2">
    <source>
        <dbReference type="EMBL" id="CAB4764387.1"/>
    </source>
</evidence>
<dbReference type="EMBL" id="CAEZYR010000127">
    <property type="protein sequence ID" value="CAB4764387.1"/>
    <property type="molecule type" value="Genomic_DNA"/>
</dbReference>
<dbReference type="PANTHER" id="PTHR11647">
    <property type="entry name" value="HYDRANTOINASE/DIHYDROPYRIMIDINASE FAMILY MEMBER"/>
    <property type="match status" value="1"/>
</dbReference>
<proteinExistence type="predicted"/>
<dbReference type="SUPFAM" id="SSF51556">
    <property type="entry name" value="Metallo-dependent hydrolases"/>
    <property type="match status" value="1"/>
</dbReference>
<reference evidence="2" key="1">
    <citation type="submission" date="2020-05" db="EMBL/GenBank/DDBJ databases">
        <authorList>
            <person name="Chiriac C."/>
            <person name="Salcher M."/>
            <person name="Ghai R."/>
            <person name="Kavagutti S V."/>
        </authorList>
    </citation>
    <scope>NUCLEOTIDE SEQUENCE</scope>
</reference>
<dbReference type="Pfam" id="PF07969">
    <property type="entry name" value="Amidohydro_3"/>
    <property type="match status" value="1"/>
</dbReference>
<sequence length="557" mass="60214">MLVDGTGAPRRPADVEVVDGIITRIGEVGAVAGAEEIDLTGLVLTPGFVDIHTHFDAQVFWDRDLTPSSWHGVTTVVQGNCGFGIAPARPGDRQLIMETLELVEGMKLATLEEGIRWSFETFPEYLDVLRALPKRINVAAFVPHSMVRLYVMGEEAAFSRVATDHELDGIRAVVREALAAGAIGISTSQAPSHQGPQGRPVPSRFADVREVRALAETLAECGRGIIEITYGPLMEIEEVAEISRDLGVRITWGSVLPGLFGGPGSAMAMLERGDAVGGDLWPQTSTRFITTQMSLENPYQWSRVPAFAEILGAGHDTMAAAFADAAWRARAIAEMVAIADQTDFLDGDIDGYFVRTSVEETDVHEALRGVPLADLGAERGQHPFEVMLDLALADNLVTRFRNVPRSTKEELTQLVQDPRTVLGAHDAGAHVDMLCDSSYPSYTLRYWVREEGALTLEEAIRRMAGQPAALWGLDDRGTVEVGKVADLVALDPATITETGLERVWDFPGNGDRLISRNIGIEHIWVGGTAIRRNGVEVPDVSPGVLVSNIASAVVGRS</sequence>
<dbReference type="InterPro" id="IPR032466">
    <property type="entry name" value="Metal_Hydrolase"/>
</dbReference>
<name>A0A6J6V1I5_9ZZZZ</name>
<accession>A0A6J6V1I5</accession>
<dbReference type="InterPro" id="IPR050378">
    <property type="entry name" value="Metallo-dep_Hydrolases_sf"/>
</dbReference>
<dbReference type="GO" id="GO:0016812">
    <property type="term" value="F:hydrolase activity, acting on carbon-nitrogen (but not peptide) bonds, in cyclic amides"/>
    <property type="evidence" value="ECO:0007669"/>
    <property type="project" value="TreeGrafter"/>
</dbReference>
<protein>
    <submittedName>
        <fullName evidence="2">Unannotated protein</fullName>
    </submittedName>
</protein>
<feature type="domain" description="Amidohydrolase 3" evidence="1">
    <location>
        <begin position="35"/>
        <end position="498"/>
    </location>
</feature>
<dbReference type="EMBL" id="CAFABA010000025">
    <property type="protein sequence ID" value="CAB4823738.1"/>
    <property type="molecule type" value="Genomic_DNA"/>
</dbReference>
<evidence type="ECO:0000259" key="1">
    <source>
        <dbReference type="Pfam" id="PF07969"/>
    </source>
</evidence>